<comment type="function">
    <text evidence="6">This protein promotes the GTP-dependent binding of aminoacyl-tRNA to the A-site of ribosomes during protein biosynthesis.</text>
</comment>
<dbReference type="GO" id="GO:0003746">
    <property type="term" value="F:translation elongation factor activity"/>
    <property type="evidence" value="ECO:0007669"/>
    <property type="project" value="UniProtKB-UniRule"/>
</dbReference>
<dbReference type="Pfam" id="PF03143">
    <property type="entry name" value="GTP_EFTU_D3"/>
    <property type="match status" value="1"/>
</dbReference>
<dbReference type="Gene3D" id="3.40.50.300">
    <property type="entry name" value="P-loop containing nucleotide triphosphate hydrolases"/>
    <property type="match status" value="1"/>
</dbReference>
<dbReference type="FunFam" id="2.40.30.10:FF:000001">
    <property type="entry name" value="Elongation factor Tu"/>
    <property type="match status" value="1"/>
</dbReference>
<dbReference type="InterPro" id="IPR004161">
    <property type="entry name" value="EFTu-like_2"/>
</dbReference>
<evidence type="ECO:0000256" key="1">
    <source>
        <dbReference type="ARBA" id="ARBA00007249"/>
    </source>
</evidence>
<dbReference type="GO" id="GO:0005739">
    <property type="term" value="C:mitochondrion"/>
    <property type="evidence" value="ECO:0007669"/>
    <property type="project" value="TreeGrafter"/>
</dbReference>
<dbReference type="InterPro" id="IPR050055">
    <property type="entry name" value="EF-Tu_GTPase"/>
</dbReference>
<dbReference type="InterPro" id="IPR041709">
    <property type="entry name" value="EF-Tu_GTP-bd"/>
</dbReference>
<dbReference type="PRINTS" id="PR00315">
    <property type="entry name" value="ELONGATNFCT"/>
</dbReference>
<dbReference type="InterPro" id="IPR000795">
    <property type="entry name" value="T_Tr_GTP-bd_dom"/>
</dbReference>
<dbReference type="InterPro" id="IPR005225">
    <property type="entry name" value="Small_GTP-bd"/>
</dbReference>
<dbReference type="CDD" id="cd03707">
    <property type="entry name" value="EFTU_III"/>
    <property type="match status" value="1"/>
</dbReference>
<dbReference type="GO" id="GO:0070125">
    <property type="term" value="P:mitochondrial translational elongation"/>
    <property type="evidence" value="ECO:0007669"/>
    <property type="project" value="TreeGrafter"/>
</dbReference>
<dbReference type="InterPro" id="IPR033720">
    <property type="entry name" value="EFTU_2"/>
</dbReference>
<evidence type="ECO:0000259" key="7">
    <source>
        <dbReference type="PROSITE" id="PS51722"/>
    </source>
</evidence>
<dbReference type="SUPFAM" id="SSF50447">
    <property type="entry name" value="Translation proteins"/>
    <property type="match status" value="1"/>
</dbReference>
<evidence type="ECO:0000256" key="5">
    <source>
        <dbReference type="ARBA" id="ARBA00023134"/>
    </source>
</evidence>
<dbReference type="Gene3D" id="2.40.30.10">
    <property type="entry name" value="Translation factors"/>
    <property type="match status" value="2"/>
</dbReference>
<accession>A0A7S4I2U5</accession>
<dbReference type="SUPFAM" id="SSF50465">
    <property type="entry name" value="EF-Tu/eEF-1alpha/eIF2-gamma C-terminal domain"/>
    <property type="match status" value="1"/>
</dbReference>
<dbReference type="SUPFAM" id="SSF52540">
    <property type="entry name" value="P-loop containing nucleoside triphosphate hydrolases"/>
    <property type="match status" value="1"/>
</dbReference>
<dbReference type="Pfam" id="PF00009">
    <property type="entry name" value="GTP_EFTU"/>
    <property type="match status" value="1"/>
</dbReference>
<evidence type="ECO:0000256" key="2">
    <source>
        <dbReference type="ARBA" id="ARBA00022741"/>
    </source>
</evidence>
<comment type="similarity">
    <text evidence="1 6">Belongs to the TRAFAC class translation factor GTPase superfamily. Classic translation factor GTPase family. EF-Tu/EF-1A subfamily.</text>
</comment>
<dbReference type="CDD" id="cd01884">
    <property type="entry name" value="EF_Tu"/>
    <property type="match status" value="1"/>
</dbReference>
<keyword evidence="3 6" id="KW-0251">Elongation factor</keyword>
<dbReference type="AlphaFoldDB" id="A0A7S4I2U5"/>
<dbReference type="EMBL" id="HBKP01010729">
    <property type="protein sequence ID" value="CAE2216989.1"/>
    <property type="molecule type" value="Transcribed_RNA"/>
</dbReference>
<evidence type="ECO:0000313" key="8">
    <source>
        <dbReference type="EMBL" id="CAE2216989.1"/>
    </source>
</evidence>
<dbReference type="InterPro" id="IPR009000">
    <property type="entry name" value="Transl_B-barrel_sf"/>
</dbReference>
<dbReference type="Pfam" id="PF03144">
    <property type="entry name" value="GTP_EFTU_D2"/>
    <property type="match status" value="1"/>
</dbReference>
<dbReference type="PANTHER" id="PTHR43721:SF22">
    <property type="entry name" value="ELONGATION FACTOR TU, MITOCHONDRIAL"/>
    <property type="match status" value="1"/>
</dbReference>
<dbReference type="PROSITE" id="PS00301">
    <property type="entry name" value="G_TR_1"/>
    <property type="match status" value="1"/>
</dbReference>
<feature type="domain" description="Tr-type G" evidence="7">
    <location>
        <begin position="46"/>
        <end position="244"/>
    </location>
</feature>
<keyword evidence="5 6" id="KW-0342">GTP-binding</keyword>
<dbReference type="PANTHER" id="PTHR43721">
    <property type="entry name" value="ELONGATION FACTOR TU-RELATED"/>
    <property type="match status" value="1"/>
</dbReference>
<dbReference type="CDD" id="cd03697">
    <property type="entry name" value="EFTU_II"/>
    <property type="match status" value="1"/>
</dbReference>
<reference evidence="8" key="1">
    <citation type="submission" date="2021-01" db="EMBL/GenBank/DDBJ databases">
        <authorList>
            <person name="Corre E."/>
            <person name="Pelletier E."/>
            <person name="Niang G."/>
            <person name="Scheremetjew M."/>
            <person name="Finn R."/>
            <person name="Kale V."/>
            <person name="Holt S."/>
            <person name="Cochrane G."/>
            <person name="Meng A."/>
            <person name="Brown T."/>
            <person name="Cohen L."/>
        </authorList>
    </citation>
    <scope>NUCLEOTIDE SEQUENCE</scope>
    <source>
        <strain evidence="8">DIVA3 518/3/11/1/6</strain>
    </source>
</reference>
<dbReference type="InterPro" id="IPR027417">
    <property type="entry name" value="P-loop_NTPase"/>
</dbReference>
<organism evidence="8">
    <name type="scientific">Vannella robusta</name>
    <dbReference type="NCBI Taxonomy" id="1487602"/>
    <lineage>
        <taxon>Eukaryota</taxon>
        <taxon>Amoebozoa</taxon>
        <taxon>Discosea</taxon>
        <taxon>Flabellinia</taxon>
        <taxon>Vannellidae</taxon>
        <taxon>Vannella</taxon>
    </lineage>
</organism>
<dbReference type="NCBIfam" id="TIGR00231">
    <property type="entry name" value="small_GTP"/>
    <property type="match status" value="1"/>
</dbReference>
<dbReference type="NCBIfam" id="NF000766">
    <property type="entry name" value="PRK00049.1"/>
    <property type="match status" value="1"/>
</dbReference>
<dbReference type="GO" id="GO:0003924">
    <property type="term" value="F:GTPase activity"/>
    <property type="evidence" value="ECO:0007669"/>
    <property type="project" value="UniProtKB-UniRule"/>
</dbReference>
<dbReference type="InterPro" id="IPR004541">
    <property type="entry name" value="Transl_elong_EFTu/EF1A_bac/org"/>
</dbReference>
<dbReference type="InterPro" id="IPR009001">
    <property type="entry name" value="Transl_elong_EF1A/Init_IF2_C"/>
</dbReference>
<dbReference type="FunFam" id="3.40.50.300:FF:000003">
    <property type="entry name" value="Elongation factor Tu"/>
    <property type="match status" value="1"/>
</dbReference>
<evidence type="ECO:0000256" key="6">
    <source>
        <dbReference type="RuleBase" id="RU000325"/>
    </source>
</evidence>
<dbReference type="NCBIfam" id="NF009373">
    <property type="entry name" value="PRK12736.1"/>
    <property type="match status" value="1"/>
</dbReference>
<dbReference type="PROSITE" id="PS51722">
    <property type="entry name" value="G_TR_2"/>
    <property type="match status" value="1"/>
</dbReference>
<keyword evidence="2 6" id="KW-0547">Nucleotide-binding</keyword>
<dbReference type="GO" id="GO:0005525">
    <property type="term" value="F:GTP binding"/>
    <property type="evidence" value="ECO:0007669"/>
    <property type="project" value="UniProtKB-UniRule"/>
</dbReference>
<dbReference type="InterPro" id="IPR031157">
    <property type="entry name" value="G_TR_CS"/>
</dbReference>
<gene>
    <name evidence="8" type="ORF">VSP0166_LOCUS7577</name>
</gene>
<dbReference type="NCBIfam" id="TIGR00485">
    <property type="entry name" value="EF-Tu"/>
    <property type="match status" value="1"/>
</dbReference>
<protein>
    <recommendedName>
        <fullName evidence="6">Elongation factor Tu</fullName>
    </recommendedName>
</protein>
<dbReference type="NCBIfam" id="NF009372">
    <property type="entry name" value="PRK12735.1"/>
    <property type="match status" value="1"/>
</dbReference>
<keyword evidence="4" id="KW-0648">Protein biosynthesis</keyword>
<dbReference type="InterPro" id="IPR004160">
    <property type="entry name" value="Transl_elong_EFTu/EF1A_C"/>
</dbReference>
<evidence type="ECO:0000256" key="4">
    <source>
        <dbReference type="ARBA" id="ARBA00022917"/>
    </source>
</evidence>
<name>A0A7S4I2U5_9EUKA</name>
<evidence type="ECO:0000256" key="3">
    <source>
        <dbReference type="ARBA" id="ARBA00022768"/>
    </source>
</evidence>
<sequence>MAFAGVRRVALGVRSTRFSFAGLSTQPSLFAFSQRFAASSAIDRNKIHVNVGTIGHVDHGKTTLTAAITKVLADKGNPNTHFKPYAEIDKAPEEKKRGITIAASHVEYETKKKHYSHVDCPGHQEFIKNMISGAASLDVAILVVDGAAGVMPQTREHLLLAKQVGVPQVVVWINKCDMVDEVEIIEIVEMDVKDELTNFSFDPNKVKIVRGSALSAINGETGEYGVPAIEKLVETLDSEIEPPKRDFDKPFLMGVKGVFSVGGRGTVATGTVVHGCVKVGDPLEIVGMRRESKPLKTACTGVEMFNKKLDRAEPGDDCGILLRGIKRDDLRRGQVLCAPGTVTTSISFKASVYLLTPEDGGREKGFKTGYRPQFFFRTADVTGDISLPSDVEIAVPGDNIEIETRLILPLALNKGDSFSIREGGKTVGHGIVSEITG</sequence>
<proteinExistence type="inferred from homology"/>